<feature type="region of interest" description="Disordered" evidence="1">
    <location>
        <begin position="215"/>
        <end position="461"/>
    </location>
</feature>
<feature type="compositionally biased region" description="Low complexity" evidence="1">
    <location>
        <begin position="375"/>
        <end position="401"/>
    </location>
</feature>
<feature type="region of interest" description="Disordered" evidence="1">
    <location>
        <begin position="123"/>
        <end position="148"/>
    </location>
</feature>
<organism evidence="4 5">
    <name type="scientific">Coleophoma cylindrospora</name>
    <dbReference type="NCBI Taxonomy" id="1849047"/>
    <lineage>
        <taxon>Eukaryota</taxon>
        <taxon>Fungi</taxon>
        <taxon>Dikarya</taxon>
        <taxon>Ascomycota</taxon>
        <taxon>Pezizomycotina</taxon>
        <taxon>Leotiomycetes</taxon>
        <taxon>Helotiales</taxon>
        <taxon>Dermateaceae</taxon>
        <taxon>Coleophoma</taxon>
    </lineage>
</organism>
<dbReference type="EMBL" id="PDLM01000011">
    <property type="protein sequence ID" value="RDW66339.1"/>
    <property type="molecule type" value="Genomic_DNA"/>
</dbReference>
<feature type="signal peptide" evidence="3">
    <location>
        <begin position="1"/>
        <end position="24"/>
    </location>
</feature>
<evidence type="ECO:0000313" key="4">
    <source>
        <dbReference type="EMBL" id="RDW66339.1"/>
    </source>
</evidence>
<dbReference type="Proteomes" id="UP000256645">
    <property type="component" value="Unassembled WGS sequence"/>
</dbReference>
<feature type="compositionally biased region" description="Pro residues" evidence="1">
    <location>
        <begin position="319"/>
        <end position="328"/>
    </location>
</feature>
<keyword evidence="2" id="KW-0472">Membrane</keyword>
<protein>
    <submittedName>
        <fullName evidence="4">Uncharacterized protein</fullName>
    </submittedName>
</protein>
<name>A0A3D8QX47_9HELO</name>
<keyword evidence="5" id="KW-1185">Reference proteome</keyword>
<feature type="compositionally biased region" description="Polar residues" evidence="1">
    <location>
        <begin position="428"/>
        <end position="447"/>
    </location>
</feature>
<feature type="transmembrane region" description="Helical" evidence="2">
    <location>
        <begin position="72"/>
        <end position="93"/>
    </location>
</feature>
<feature type="compositionally biased region" description="Polar residues" evidence="1">
    <location>
        <begin position="288"/>
        <end position="307"/>
    </location>
</feature>
<sequence>MLVATWVINSSLLLLSCAPILSRAGLLPSDTLEARSNPLAIHLSRAPSPEDGSAAAAAAHATRDKSLLPVQISSIVGAYVFVVCLVGIILLCLNRKIRSKYYISGGTLDIELVPATFPGFHGNTDPSPVSPTRIPGGPRNFSWPSPVKSEPTPYVFPTTHRPLPPPAIENPFVDSNVVQADREMLNRDLEDIYAHVMEQEEAKAQGVILKEAPIPLRNKQPPPPPPADEPASPKGKTLEKQQSKGWLRRSDKSKPASLTLDDSRSDKTHSRSSSILSALRSPGKKSSRPMQISSPMPTPLSATFPSSNEEEEPLTPRYHTPPPPPPVPKEQAPYTHQRRESGAMQPVSPTRSIAEQLAPYPYPNPPARMTHRVNTSQASTMRSSQSSHDPVSATSTTSATSQTPLFPVDDKSQGVGQMNRSLPFRQFEPTSASPSFATQSTKTTILERTNPRSPGLASGLRTPWSAGAVPYSPYQPFTPVLPMTPTLVTKKDRKAMKKAERKKPVLELIKSDDELWDSGY</sequence>
<keyword evidence="2" id="KW-0812">Transmembrane</keyword>
<dbReference type="AlphaFoldDB" id="A0A3D8QX47"/>
<dbReference type="STRING" id="1849047.A0A3D8QX47"/>
<dbReference type="OrthoDB" id="4524805at2759"/>
<feature type="compositionally biased region" description="Basic and acidic residues" evidence="1">
    <location>
        <begin position="236"/>
        <end position="254"/>
    </location>
</feature>
<proteinExistence type="predicted"/>
<feature type="chain" id="PRO_5017704900" evidence="3">
    <location>
        <begin position="25"/>
        <end position="520"/>
    </location>
</feature>
<keyword evidence="3" id="KW-0732">Signal</keyword>
<comment type="caution">
    <text evidence="4">The sequence shown here is derived from an EMBL/GenBank/DDBJ whole genome shotgun (WGS) entry which is preliminary data.</text>
</comment>
<evidence type="ECO:0000313" key="5">
    <source>
        <dbReference type="Proteomes" id="UP000256645"/>
    </source>
</evidence>
<reference evidence="4 5" key="1">
    <citation type="journal article" date="2018" name="IMA Fungus">
        <title>IMA Genome-F 9: Draft genome sequence of Annulohypoxylon stygium, Aspergillus mulundensis, Berkeleyomyces basicola (syn. Thielaviopsis basicola), Ceratocystis smalleyi, two Cercospora beticola strains, Coleophoma cylindrospora, Fusarium fracticaudum, Phialophora cf. hyalina, and Morchella septimelata.</title>
        <authorList>
            <person name="Wingfield B.D."/>
            <person name="Bills G.F."/>
            <person name="Dong Y."/>
            <person name="Huang W."/>
            <person name="Nel W.J."/>
            <person name="Swalarsk-Parry B.S."/>
            <person name="Vaghefi N."/>
            <person name="Wilken P.M."/>
            <person name="An Z."/>
            <person name="de Beer Z.W."/>
            <person name="De Vos L."/>
            <person name="Chen L."/>
            <person name="Duong T.A."/>
            <person name="Gao Y."/>
            <person name="Hammerbacher A."/>
            <person name="Kikkert J.R."/>
            <person name="Li Y."/>
            <person name="Li H."/>
            <person name="Li K."/>
            <person name="Li Q."/>
            <person name="Liu X."/>
            <person name="Ma X."/>
            <person name="Naidoo K."/>
            <person name="Pethybridge S.J."/>
            <person name="Sun J."/>
            <person name="Steenkamp E.T."/>
            <person name="van der Nest M.A."/>
            <person name="van Wyk S."/>
            <person name="Wingfield M.J."/>
            <person name="Xiong C."/>
            <person name="Yue Q."/>
            <person name="Zhang X."/>
        </authorList>
    </citation>
    <scope>NUCLEOTIDE SEQUENCE [LARGE SCALE GENOMIC DNA]</scope>
    <source>
        <strain evidence="4 5">BP6252</strain>
    </source>
</reference>
<accession>A0A3D8QX47</accession>
<evidence type="ECO:0000256" key="1">
    <source>
        <dbReference type="SAM" id="MobiDB-lite"/>
    </source>
</evidence>
<evidence type="ECO:0000256" key="2">
    <source>
        <dbReference type="SAM" id="Phobius"/>
    </source>
</evidence>
<gene>
    <name evidence="4" type="ORF">BP6252_09974</name>
</gene>
<feature type="compositionally biased region" description="Low complexity" evidence="1">
    <location>
        <begin position="271"/>
        <end position="281"/>
    </location>
</feature>
<evidence type="ECO:0000256" key="3">
    <source>
        <dbReference type="SAM" id="SignalP"/>
    </source>
</evidence>
<keyword evidence="2" id="KW-1133">Transmembrane helix</keyword>